<evidence type="ECO:0000313" key="3">
    <source>
        <dbReference type="EMBL" id="MCD1606357.1"/>
    </source>
</evidence>
<evidence type="ECO:0000313" key="4">
    <source>
        <dbReference type="Proteomes" id="UP001138989"/>
    </source>
</evidence>
<evidence type="ECO:0000256" key="1">
    <source>
        <dbReference type="SAM" id="MobiDB-lite"/>
    </source>
</evidence>
<accession>A0A9X1N086</accession>
<name>A0A9X1N086_9GAMM</name>
<gene>
    <name evidence="3" type="ORF">K7H17_00530</name>
</gene>
<keyword evidence="2" id="KW-1133">Transmembrane helix</keyword>
<sequence>MRPDPKAPRRSGPCPRTRTTQKHRGNGPLLQGRQQRGFGLVAAMFLIIVVAGAIAAMWRMSVTQTATSSLSLQQARAYQAARAGLEWGIARAIAGQPAKSSFSPEGFKGFVVTVAEPTQPSEAGQIQEEGKNVTFHRITATAQYATVGSPDYVYRKLTAVVEMP</sequence>
<dbReference type="AlphaFoldDB" id="A0A9X1N086"/>
<comment type="caution">
    <text evidence="3">The sequence shown here is derived from an EMBL/GenBank/DDBJ whole genome shotgun (WGS) entry which is preliminary data.</text>
</comment>
<evidence type="ECO:0000256" key="2">
    <source>
        <dbReference type="SAM" id="Phobius"/>
    </source>
</evidence>
<keyword evidence="2" id="KW-0812">Transmembrane</keyword>
<feature type="transmembrane region" description="Helical" evidence="2">
    <location>
        <begin position="38"/>
        <end position="58"/>
    </location>
</feature>
<keyword evidence="4" id="KW-1185">Reference proteome</keyword>
<proteinExistence type="predicted"/>
<protein>
    <submittedName>
        <fullName evidence="3">Pilus assembly protein MshP</fullName>
    </submittedName>
</protein>
<reference evidence="3" key="1">
    <citation type="submission" date="2021-08" db="EMBL/GenBank/DDBJ databases">
        <title>Isolation and characterization of neutrophilic mixotrophic iron-oxidizing bacteria from deep-sea hydrothermal vents.</title>
        <authorList>
            <person name="He Y."/>
        </authorList>
    </citation>
    <scope>NUCLEOTIDE SEQUENCE</scope>
    <source>
        <strain evidence="3">IOP_13</strain>
    </source>
</reference>
<organism evidence="3 4">
    <name type="scientific">Stutzerimonas kunmingensis</name>
    <dbReference type="NCBI Taxonomy" id="1211807"/>
    <lineage>
        <taxon>Bacteria</taxon>
        <taxon>Pseudomonadati</taxon>
        <taxon>Pseudomonadota</taxon>
        <taxon>Gammaproteobacteria</taxon>
        <taxon>Pseudomonadales</taxon>
        <taxon>Pseudomonadaceae</taxon>
        <taxon>Stutzerimonas</taxon>
    </lineage>
</organism>
<feature type="region of interest" description="Disordered" evidence="1">
    <location>
        <begin position="1"/>
        <end position="32"/>
    </location>
</feature>
<dbReference type="Proteomes" id="UP001138989">
    <property type="component" value="Unassembled WGS sequence"/>
</dbReference>
<keyword evidence="2" id="KW-0472">Membrane</keyword>
<dbReference type="EMBL" id="JAINWF010000001">
    <property type="protein sequence ID" value="MCD1606357.1"/>
    <property type="molecule type" value="Genomic_DNA"/>
</dbReference>